<evidence type="ECO:0000313" key="1">
    <source>
        <dbReference type="EMBL" id="BDI28099.1"/>
    </source>
</evidence>
<dbReference type="InterPro" id="IPR000945">
    <property type="entry name" value="DBH-like"/>
</dbReference>
<dbReference type="InterPro" id="IPR024548">
    <property type="entry name" value="Cu2_monoox_C"/>
</dbReference>
<dbReference type="RefSeq" id="WP_119320053.1">
    <property type="nucleotide sequence ID" value="NZ_AP025739.1"/>
</dbReference>
<dbReference type="GO" id="GO:0005507">
    <property type="term" value="F:copper ion binding"/>
    <property type="evidence" value="ECO:0007669"/>
    <property type="project" value="InterPro"/>
</dbReference>
<dbReference type="OrthoDB" id="9786191at2"/>
<dbReference type="InterPro" id="IPR014784">
    <property type="entry name" value="Cu2_ascorb_mOase-like_C"/>
</dbReference>
<dbReference type="KEGG" id="ccot:CCAX7_001500"/>
<keyword evidence="2" id="KW-1185">Reference proteome</keyword>
<dbReference type="AlphaFoldDB" id="A0A402CRH5"/>
<gene>
    <name evidence="1" type="ORF">CCAX7_001500</name>
</gene>
<dbReference type="Pfam" id="PF03712">
    <property type="entry name" value="Cu2_monoox_C"/>
    <property type="match status" value="1"/>
</dbReference>
<proteinExistence type="predicted"/>
<dbReference type="PANTHER" id="PTHR10157:SF23">
    <property type="entry name" value="MOXD1 HOMOLOG 1"/>
    <property type="match status" value="1"/>
</dbReference>
<dbReference type="PROSITE" id="PS50222">
    <property type="entry name" value="EF_HAND_2"/>
    <property type="match status" value="1"/>
</dbReference>
<dbReference type="GO" id="GO:0005509">
    <property type="term" value="F:calcium ion binding"/>
    <property type="evidence" value="ECO:0007669"/>
    <property type="project" value="InterPro"/>
</dbReference>
<dbReference type="InterPro" id="IPR002048">
    <property type="entry name" value="EF_hand_dom"/>
</dbReference>
<name>A0A402CRH5_9BACT</name>
<dbReference type="Proteomes" id="UP000287394">
    <property type="component" value="Chromosome"/>
</dbReference>
<dbReference type="GO" id="GO:0004500">
    <property type="term" value="F:dopamine beta-monooxygenase activity"/>
    <property type="evidence" value="ECO:0007669"/>
    <property type="project" value="InterPro"/>
</dbReference>
<dbReference type="Gene3D" id="2.60.120.310">
    <property type="entry name" value="Copper type II, ascorbate-dependent monooxygenase, N-terminal domain"/>
    <property type="match status" value="1"/>
</dbReference>
<organism evidence="1 2">
    <name type="scientific">Capsulimonas corticalis</name>
    <dbReference type="NCBI Taxonomy" id="2219043"/>
    <lineage>
        <taxon>Bacteria</taxon>
        <taxon>Bacillati</taxon>
        <taxon>Armatimonadota</taxon>
        <taxon>Armatimonadia</taxon>
        <taxon>Capsulimonadales</taxon>
        <taxon>Capsulimonadaceae</taxon>
        <taxon>Capsulimonas</taxon>
    </lineage>
</organism>
<evidence type="ECO:0000313" key="2">
    <source>
        <dbReference type="Proteomes" id="UP000287394"/>
    </source>
</evidence>
<dbReference type="InterPro" id="IPR036939">
    <property type="entry name" value="Cu2_ascorb_mOase_N_sf"/>
</dbReference>
<dbReference type="Gene3D" id="2.60.120.230">
    <property type="match status" value="1"/>
</dbReference>
<dbReference type="PANTHER" id="PTHR10157">
    <property type="entry name" value="DOPAMINE BETA HYDROXYLASE RELATED"/>
    <property type="match status" value="1"/>
</dbReference>
<dbReference type="InterPro" id="IPR008977">
    <property type="entry name" value="PHM/PNGase_F_dom_sf"/>
</dbReference>
<dbReference type="SUPFAM" id="SSF49742">
    <property type="entry name" value="PHM/PNGase F"/>
    <property type="match status" value="2"/>
</dbReference>
<accession>A0A402CRH5</accession>
<reference evidence="1 2" key="1">
    <citation type="journal article" date="2019" name="Int. J. Syst. Evol. Microbiol.">
        <title>Capsulimonas corticalis gen. nov., sp. nov., an aerobic capsulated bacterium, of a novel bacterial order, Capsulimonadales ord. nov., of the class Armatimonadia of the phylum Armatimonadetes.</title>
        <authorList>
            <person name="Li J."/>
            <person name="Kudo C."/>
            <person name="Tonouchi A."/>
        </authorList>
    </citation>
    <scope>NUCLEOTIDE SEQUENCE [LARGE SCALE GENOMIC DNA]</scope>
    <source>
        <strain evidence="1 2">AX-7</strain>
    </source>
</reference>
<protein>
    <submittedName>
        <fullName evidence="1">Uncharacterized protein</fullName>
    </submittedName>
</protein>
<sequence length="487" mass="52559">MISNKTFALIGTVALTAALATVLRTTPPVARAEEPKADKSVTYTKDVAPILYSQCSSCHRPGEVAPFALLSYDDAKKRAAQIAAVTQSKYMPPWKAASHGEFHDERRLTDAQIATLKQWVDAGAPEGDPADLPPAPKFTVGWRLGAPDAVFQSPVYTVPAEGADIYQCFVIPTDYKEDRYVSAIEVRPGQRAVVHHVIAYLDTTGGARKLDAADPAPGYTSYGGIGVTPSGGLGGWAPGNDPRRLDNGVGVLLPKGADIVLQVHYHPTGKVEKDSTKLGVYFANGPVDKRVRIQAIIAPALRVPPGDAHYETGGSQAVPANVTVLGVMPHMHLLGHDMTVAATLPDGTQQPLVSVPDWDFNWQSTYMYQKPLELPQGSRIHLTAHYDNSTNNPRNPSDPPKLVTWGEKTTDEMCIAFVFYTVDSEHLTKGIAATDVPDLGIGGGKGSRMEKMMMLFDKNGDGKLDDSERAAMMQFLQDMMAKKAGKE</sequence>
<dbReference type="EMBL" id="AP025739">
    <property type="protein sequence ID" value="BDI28099.1"/>
    <property type="molecule type" value="Genomic_DNA"/>
</dbReference>